<dbReference type="EMBL" id="CAKAEH010001382">
    <property type="protein sequence ID" value="CAG9535527.1"/>
    <property type="molecule type" value="Genomic_DNA"/>
</dbReference>
<feature type="domain" description="BAR" evidence="1">
    <location>
        <begin position="25"/>
        <end position="215"/>
    </location>
</feature>
<gene>
    <name evidence="2" type="ORF">CJOHNSTONI_LOCUS5543</name>
</gene>
<dbReference type="Proteomes" id="UP000746747">
    <property type="component" value="Unassembled WGS sequence"/>
</dbReference>
<dbReference type="AlphaFoldDB" id="A0A8J2Q0T0"/>
<dbReference type="Pfam" id="PF03114">
    <property type="entry name" value="BAR"/>
    <property type="match status" value="1"/>
</dbReference>
<keyword evidence="3" id="KW-1185">Reference proteome</keyword>
<dbReference type="InterPro" id="IPR027267">
    <property type="entry name" value="AH/BAR_dom_sf"/>
</dbReference>
<dbReference type="Gene3D" id="1.20.1270.60">
    <property type="entry name" value="Arfaptin homology (AH) domain/BAR domain"/>
    <property type="match status" value="1"/>
</dbReference>
<protein>
    <recommendedName>
        <fullName evidence="1">BAR domain-containing protein</fullName>
    </recommendedName>
</protein>
<evidence type="ECO:0000313" key="3">
    <source>
        <dbReference type="Proteomes" id="UP000746747"/>
    </source>
</evidence>
<dbReference type="InterPro" id="IPR004148">
    <property type="entry name" value="BAR_dom"/>
</dbReference>
<evidence type="ECO:0000259" key="1">
    <source>
        <dbReference type="Pfam" id="PF03114"/>
    </source>
</evidence>
<evidence type="ECO:0000313" key="2">
    <source>
        <dbReference type="EMBL" id="CAG9535527.1"/>
    </source>
</evidence>
<dbReference type="GO" id="GO:0005737">
    <property type="term" value="C:cytoplasm"/>
    <property type="evidence" value="ECO:0007669"/>
    <property type="project" value="InterPro"/>
</dbReference>
<proteinExistence type="predicted"/>
<organism evidence="2 3">
    <name type="scientific">Cercopithifilaria johnstoni</name>
    <dbReference type="NCBI Taxonomy" id="2874296"/>
    <lineage>
        <taxon>Eukaryota</taxon>
        <taxon>Metazoa</taxon>
        <taxon>Ecdysozoa</taxon>
        <taxon>Nematoda</taxon>
        <taxon>Chromadorea</taxon>
        <taxon>Rhabditida</taxon>
        <taxon>Spirurina</taxon>
        <taxon>Spiruromorpha</taxon>
        <taxon>Filarioidea</taxon>
        <taxon>Onchocercidae</taxon>
        <taxon>Cercopithifilaria</taxon>
    </lineage>
</organism>
<dbReference type="SUPFAM" id="SSF103657">
    <property type="entry name" value="BAR/IMD domain-like"/>
    <property type="match status" value="1"/>
</dbReference>
<name>A0A8J2Q0T0_9BILA</name>
<sequence>MLQKLKIQRSRDTKYPPELVSMMELLPAIHDATCELMSCSDAISRRFQLKDETTTISEKLALSIKILTPKIAQHEEYANFLKTQSEMYNIIGNIQRTMYTKIQDKVTNRLKSWIVSDYERIINSISLLKEKQWQMDMTVTEVEKGEKSGPKDENTETARSFKLEQSRKDYEMQLALVKADLRKIPIVLVDHAICLKHFNQLMSDYHKQMEEVLKKFGAEKI</sequence>
<accession>A0A8J2Q0T0</accession>
<reference evidence="2" key="1">
    <citation type="submission" date="2021-09" db="EMBL/GenBank/DDBJ databases">
        <authorList>
            <consortium name="Pathogen Informatics"/>
        </authorList>
    </citation>
    <scope>NUCLEOTIDE SEQUENCE</scope>
</reference>
<comment type="caution">
    <text evidence="2">The sequence shown here is derived from an EMBL/GenBank/DDBJ whole genome shotgun (WGS) entry which is preliminary data.</text>
</comment>
<dbReference type="OrthoDB" id="5783462at2759"/>